<evidence type="ECO:0000256" key="1">
    <source>
        <dbReference type="ARBA" id="ARBA00006914"/>
    </source>
</evidence>
<dbReference type="Gene3D" id="3.40.50.300">
    <property type="entry name" value="P-loop containing nucleotide triphosphate hydrolases"/>
    <property type="match status" value="1"/>
</dbReference>
<dbReference type="Pfam" id="PF00004">
    <property type="entry name" value="AAA"/>
    <property type="match status" value="1"/>
</dbReference>
<feature type="domain" description="AAA+ ATPase" evidence="5">
    <location>
        <begin position="484"/>
        <end position="616"/>
    </location>
</feature>
<evidence type="ECO:0000256" key="3">
    <source>
        <dbReference type="ARBA" id="ARBA00022840"/>
    </source>
</evidence>
<comment type="similarity">
    <text evidence="1">Belongs to the AAA ATPase family.</text>
</comment>
<reference evidence="6 7" key="1">
    <citation type="journal article" date="2023" name="Antonie Van Leeuwenhoek">
        <title>Mesoterricola silvestris gen. nov., sp. nov., Mesoterricola sediminis sp. nov., Geothrix oryzae sp. nov., Geothrix edaphica sp. nov., Geothrix rubra sp. nov., and Geothrix limicola sp. nov., six novel members of Acidobacteriota isolated from soils.</title>
        <authorList>
            <person name="Itoh H."/>
            <person name="Sugisawa Y."/>
            <person name="Mise K."/>
            <person name="Xu Z."/>
            <person name="Kuniyasu M."/>
            <person name="Ushijima N."/>
            <person name="Kawano K."/>
            <person name="Kobayashi E."/>
            <person name="Shiratori Y."/>
            <person name="Masuda Y."/>
            <person name="Senoo K."/>
        </authorList>
    </citation>
    <scope>NUCLEOTIDE SEQUENCE [LARGE SCALE GENOMIC DNA]</scope>
    <source>
        <strain evidence="6 7">Red804</strain>
    </source>
</reference>
<dbReference type="RefSeq" id="WP_285576075.1">
    <property type="nucleotide sequence ID" value="NZ_BSDE01000005.1"/>
</dbReference>
<comment type="caution">
    <text evidence="6">The sequence shown here is derived from an EMBL/GenBank/DDBJ whole genome shotgun (WGS) entry which is preliminary data.</text>
</comment>
<evidence type="ECO:0000313" key="7">
    <source>
        <dbReference type="Proteomes" id="UP001165069"/>
    </source>
</evidence>
<dbReference type="Pfam" id="PF22977">
    <property type="entry name" value="WHD"/>
    <property type="match status" value="1"/>
</dbReference>
<keyword evidence="7" id="KW-1185">Reference proteome</keyword>
<dbReference type="SUPFAM" id="SSF52540">
    <property type="entry name" value="P-loop containing nucleoside triphosphate hydrolases"/>
    <property type="match status" value="1"/>
</dbReference>
<evidence type="ECO:0000256" key="4">
    <source>
        <dbReference type="SAM" id="MobiDB-lite"/>
    </source>
</evidence>
<dbReference type="InterPro" id="IPR027417">
    <property type="entry name" value="P-loop_NTPase"/>
</dbReference>
<evidence type="ECO:0000259" key="5">
    <source>
        <dbReference type="SMART" id="SM00382"/>
    </source>
</evidence>
<dbReference type="EMBL" id="BSDE01000005">
    <property type="protein sequence ID" value="GLH74133.1"/>
    <property type="molecule type" value="Genomic_DNA"/>
</dbReference>
<keyword evidence="3" id="KW-0067">ATP-binding</keyword>
<dbReference type="InterPro" id="IPR054472">
    <property type="entry name" value="WHD"/>
</dbReference>
<sequence>MSDLEHNLEQWLTGNEAHLSASLSWLRLRFTRLVQHAENGGNAPLGSATSEPAKAPWWKFESGKPAREAILPALLKEDPDQLQKRVSQAAQAAVAAAETMDPPPALSMLAQRFGLSHFEQQVLLLCSAMELDPHTASLCAYVHGDPAKTFPTFALALSLFENPSWDALSPQRPLRYWKFLEIHQPGALPLTASALRLDERMLNLVKGLNHLDDRLALYLQPLEGSEAELPPSQQASVDRILNHVGPSGSASSSKSSPSLVQLPGPHGPSKQQVAARVAATLGLHLHRLPVEAIPAQPGDLDTFLRLWQRELRLLPVGLYVDANGTGGTGGANLAAFLQQDLGLCFVDTRESLQVPGSAVVEVAKPSHAEQRAAWSQALGDRAGESPTLLGGQFNLGLQDIRNIVSGVTADASGTLHEKLWDACIQANRPQLDALAQRLHPIATWEDLILPANELGLLRQIAGQVSQRMAVFEEGGFGERMNRGFGISALFAGESGTGKTMAAEVIANALRLNLYRIDLSAVVSKYIGETEKNLRKLFDAAEDGGAILFFDEADALFGKRSEVKDSHDRYANIEINYLLQRMESFQGLAILATNMKGSLDTAFMRRLRFVVNFPHPGAAERRQIWEKVFPSKTPTQALDFQRLARLNISGGNIHTIALNAAFLAASARKPVGMEHVLEAARAEFQKLERPMNEADFRVSVPVLAPVKGGA</sequence>
<keyword evidence="2" id="KW-0547">Nucleotide-binding</keyword>
<dbReference type="SMART" id="SM00382">
    <property type="entry name" value="AAA"/>
    <property type="match status" value="1"/>
</dbReference>
<dbReference type="PANTHER" id="PTHR23073">
    <property type="entry name" value="26S PROTEASOME REGULATORY SUBUNIT"/>
    <property type="match status" value="1"/>
</dbReference>
<gene>
    <name evidence="6" type="ORF">GETHLI_26350</name>
</gene>
<feature type="region of interest" description="Disordered" evidence="4">
    <location>
        <begin position="242"/>
        <end position="271"/>
    </location>
</feature>
<protein>
    <submittedName>
        <fullName evidence="6">ATPase</fullName>
    </submittedName>
</protein>
<organism evidence="6 7">
    <name type="scientific">Geothrix limicola</name>
    <dbReference type="NCBI Taxonomy" id="2927978"/>
    <lineage>
        <taxon>Bacteria</taxon>
        <taxon>Pseudomonadati</taxon>
        <taxon>Acidobacteriota</taxon>
        <taxon>Holophagae</taxon>
        <taxon>Holophagales</taxon>
        <taxon>Holophagaceae</taxon>
        <taxon>Geothrix</taxon>
    </lineage>
</organism>
<feature type="compositionally biased region" description="Low complexity" evidence="4">
    <location>
        <begin position="245"/>
        <end position="258"/>
    </location>
</feature>
<dbReference type="InterPro" id="IPR003959">
    <property type="entry name" value="ATPase_AAA_core"/>
</dbReference>
<evidence type="ECO:0000256" key="2">
    <source>
        <dbReference type="ARBA" id="ARBA00022741"/>
    </source>
</evidence>
<dbReference type="Proteomes" id="UP001165069">
    <property type="component" value="Unassembled WGS sequence"/>
</dbReference>
<dbReference type="InterPro" id="IPR003593">
    <property type="entry name" value="AAA+_ATPase"/>
</dbReference>
<name>A0ABQ5QHU0_9BACT</name>
<dbReference type="InterPro" id="IPR050221">
    <property type="entry name" value="26S_Proteasome_ATPase"/>
</dbReference>
<dbReference type="CDD" id="cd19481">
    <property type="entry name" value="RecA-like_protease"/>
    <property type="match status" value="1"/>
</dbReference>
<accession>A0ABQ5QHU0</accession>
<proteinExistence type="inferred from homology"/>
<evidence type="ECO:0000313" key="6">
    <source>
        <dbReference type="EMBL" id="GLH74133.1"/>
    </source>
</evidence>